<keyword evidence="1" id="KW-1133">Transmembrane helix</keyword>
<feature type="transmembrane region" description="Helical" evidence="1">
    <location>
        <begin position="66"/>
        <end position="86"/>
    </location>
</feature>
<feature type="transmembrane region" description="Helical" evidence="1">
    <location>
        <begin position="177"/>
        <end position="195"/>
    </location>
</feature>
<organism evidence="2 3">
    <name type="scientific">Arachidicoccus soli</name>
    <dbReference type="NCBI Taxonomy" id="2341117"/>
    <lineage>
        <taxon>Bacteria</taxon>
        <taxon>Pseudomonadati</taxon>
        <taxon>Bacteroidota</taxon>
        <taxon>Chitinophagia</taxon>
        <taxon>Chitinophagales</taxon>
        <taxon>Chitinophagaceae</taxon>
        <taxon>Arachidicoccus</taxon>
    </lineage>
</organism>
<evidence type="ECO:0000313" key="2">
    <source>
        <dbReference type="EMBL" id="AYD48601.1"/>
    </source>
</evidence>
<reference evidence="2 3" key="1">
    <citation type="submission" date="2018-09" db="EMBL/GenBank/DDBJ databases">
        <title>Arachidicoccus sp. nov., a bacterium isolated from soil.</title>
        <authorList>
            <person name="Weon H.-Y."/>
            <person name="Kwon S.-W."/>
            <person name="Lee S.A."/>
        </authorList>
    </citation>
    <scope>NUCLEOTIDE SEQUENCE [LARGE SCALE GENOMIC DNA]</scope>
    <source>
        <strain evidence="2 3">KIS59-12</strain>
    </source>
</reference>
<keyword evidence="1" id="KW-0472">Membrane</keyword>
<gene>
    <name evidence="2" type="ORF">D6B99_13910</name>
</gene>
<name>A0A386HT17_9BACT</name>
<sequence length="260" mass="29877">MWNNLKIEWLKIRSYRTFWVLLILFIVSLIGVNYMTYEFKVSMKTPQAANAIIGNPFGFPDVWQTVTYLCSYLLFLPGLLMVILITNEYNFRTHRQNVIDGLSRFQFAAVKIVMAILLALLATIVAAIIALFTGYIAGTSFDSENSIYLLYFLIQAITYTLSGCLFGFLLKRSGIAIALFFLYVMFIKNLLTIILNKYLDGIGNYFPIKSSDNLIPMPFLHSITKQFLDAPDIPLLIIFSMLYLVAFYYIIVKKYKTQDL</sequence>
<dbReference type="OrthoDB" id="1452202at2"/>
<dbReference type="EMBL" id="CP032489">
    <property type="protein sequence ID" value="AYD48601.1"/>
    <property type="molecule type" value="Genomic_DNA"/>
</dbReference>
<evidence type="ECO:0000313" key="3">
    <source>
        <dbReference type="Proteomes" id="UP000266118"/>
    </source>
</evidence>
<protein>
    <recommendedName>
        <fullName evidence="4">ABC transporter permease</fullName>
    </recommendedName>
</protein>
<evidence type="ECO:0008006" key="4">
    <source>
        <dbReference type="Google" id="ProtNLM"/>
    </source>
</evidence>
<feature type="transmembrane region" description="Helical" evidence="1">
    <location>
        <begin position="107"/>
        <end position="136"/>
    </location>
</feature>
<dbReference type="Proteomes" id="UP000266118">
    <property type="component" value="Chromosome"/>
</dbReference>
<keyword evidence="1" id="KW-0812">Transmembrane</keyword>
<feature type="transmembrane region" description="Helical" evidence="1">
    <location>
        <begin position="233"/>
        <end position="252"/>
    </location>
</feature>
<dbReference type="RefSeq" id="WP_119989498.1">
    <property type="nucleotide sequence ID" value="NZ_CP032489.1"/>
</dbReference>
<feature type="transmembrane region" description="Helical" evidence="1">
    <location>
        <begin position="18"/>
        <end position="37"/>
    </location>
</feature>
<evidence type="ECO:0000256" key="1">
    <source>
        <dbReference type="SAM" id="Phobius"/>
    </source>
</evidence>
<dbReference type="KEGG" id="ark:D6B99_13910"/>
<feature type="transmembrane region" description="Helical" evidence="1">
    <location>
        <begin position="148"/>
        <end position="170"/>
    </location>
</feature>
<proteinExistence type="predicted"/>
<accession>A0A386HT17</accession>
<dbReference type="AlphaFoldDB" id="A0A386HT17"/>
<keyword evidence="3" id="KW-1185">Reference proteome</keyword>